<dbReference type="Proteomes" id="UP000237968">
    <property type="component" value="Unassembled WGS sequence"/>
</dbReference>
<name>A0A2S9XF11_9BACT</name>
<evidence type="ECO:0000313" key="3">
    <source>
        <dbReference type="Proteomes" id="UP000237968"/>
    </source>
</evidence>
<comment type="caution">
    <text evidence="2">The sequence shown here is derived from an EMBL/GenBank/DDBJ whole genome shotgun (WGS) entry which is preliminary data.</text>
</comment>
<organism evidence="2 3">
    <name type="scientific">Enhygromyxa salina</name>
    <dbReference type="NCBI Taxonomy" id="215803"/>
    <lineage>
        <taxon>Bacteria</taxon>
        <taxon>Pseudomonadati</taxon>
        <taxon>Myxococcota</taxon>
        <taxon>Polyangia</taxon>
        <taxon>Nannocystales</taxon>
        <taxon>Nannocystaceae</taxon>
        <taxon>Enhygromyxa</taxon>
    </lineage>
</organism>
<accession>A0A2S9XF11</accession>
<evidence type="ECO:0000256" key="1">
    <source>
        <dbReference type="SAM" id="MobiDB-lite"/>
    </source>
</evidence>
<proteinExistence type="predicted"/>
<sequence length="273" mass="27912">MISACGKDEQPSDTGASTAVSGDGDGDSGETGETGGGKDTGTPDTGDDETGGFVPNTDIPGANTCDPWAQDCPEDEKCAAYNAGSDTWNANKCVPLLGSGQTGDACTYNGASEGTDDCDVGFMCYYTNEEAVGICIPLCTGNPDDPLCEEQFNCSISNDGSLLLCVYACDPLLQDCAQEGSGCFWDGAQFNCDPAGDIMTNEPCGYINDCLPGHLCADAEALPSCQGSACCASWCEIDNPTCPVPDTECIAFYDEGTAPPGLENVGLCALAGG</sequence>
<protein>
    <submittedName>
        <fullName evidence="2">Uncharacterized protein</fullName>
    </submittedName>
</protein>
<dbReference type="AlphaFoldDB" id="A0A2S9XF11"/>
<dbReference type="OrthoDB" id="5505241at2"/>
<gene>
    <name evidence="2" type="ORF">ENSA5_55750</name>
</gene>
<feature type="region of interest" description="Disordered" evidence="1">
    <location>
        <begin position="1"/>
        <end position="60"/>
    </location>
</feature>
<evidence type="ECO:0000313" key="2">
    <source>
        <dbReference type="EMBL" id="PRP91458.1"/>
    </source>
</evidence>
<reference evidence="2 3" key="1">
    <citation type="submission" date="2018-03" db="EMBL/GenBank/DDBJ databases">
        <title>Draft Genome Sequences of the Obligatory Marine Myxobacteria Enhygromyxa salina SWB005.</title>
        <authorList>
            <person name="Poehlein A."/>
            <person name="Moghaddam J.A."/>
            <person name="Harms H."/>
            <person name="Alanjari M."/>
            <person name="Koenig G.M."/>
            <person name="Daniel R."/>
            <person name="Schaeberle T.F."/>
        </authorList>
    </citation>
    <scope>NUCLEOTIDE SEQUENCE [LARGE SCALE GENOMIC DNA]</scope>
    <source>
        <strain evidence="2 3">SWB005</strain>
    </source>
</reference>
<dbReference type="EMBL" id="PVNK01000242">
    <property type="protein sequence ID" value="PRP91458.1"/>
    <property type="molecule type" value="Genomic_DNA"/>
</dbReference>
<feature type="compositionally biased region" description="Basic and acidic residues" evidence="1">
    <location>
        <begin position="1"/>
        <end position="10"/>
    </location>
</feature>
<keyword evidence="3" id="KW-1185">Reference proteome</keyword>
<dbReference type="RefSeq" id="WP_106394798.1">
    <property type="nucleotide sequence ID" value="NZ_PVNK01000242.1"/>
</dbReference>